<accession>A0A1V4SVW1</accession>
<dbReference type="InterPro" id="IPR051783">
    <property type="entry name" value="NAD(P)-dependent_oxidoreduct"/>
</dbReference>
<dbReference type="Pfam" id="PF01370">
    <property type="entry name" value="Epimerase"/>
    <property type="match status" value="1"/>
</dbReference>
<proteinExistence type="predicted"/>
<dbReference type="PANTHER" id="PTHR48079">
    <property type="entry name" value="PROTEIN YEEZ"/>
    <property type="match status" value="1"/>
</dbReference>
<gene>
    <name evidence="2" type="ORF">CLTHE_12740</name>
</gene>
<protein>
    <submittedName>
        <fullName evidence="2">NAD dependent epimerase/dehydratase family protein</fullName>
    </submittedName>
</protein>
<comment type="caution">
    <text evidence="2">The sequence shown here is derived from an EMBL/GenBank/DDBJ whole genome shotgun (WGS) entry which is preliminary data.</text>
</comment>
<dbReference type="GO" id="GO:0005737">
    <property type="term" value="C:cytoplasm"/>
    <property type="evidence" value="ECO:0007669"/>
    <property type="project" value="TreeGrafter"/>
</dbReference>
<dbReference type="Proteomes" id="UP000191448">
    <property type="component" value="Unassembled WGS sequence"/>
</dbReference>
<dbReference type="InterPro" id="IPR001509">
    <property type="entry name" value="Epimerase_deHydtase"/>
</dbReference>
<dbReference type="GO" id="GO:0004029">
    <property type="term" value="F:aldehyde dehydrogenase (NAD+) activity"/>
    <property type="evidence" value="ECO:0007669"/>
    <property type="project" value="TreeGrafter"/>
</dbReference>
<organism evidence="2 3">
    <name type="scientific">Clostridium thermobutyricum DSM 4928</name>
    <dbReference type="NCBI Taxonomy" id="1121339"/>
    <lineage>
        <taxon>Bacteria</taxon>
        <taxon>Bacillati</taxon>
        <taxon>Bacillota</taxon>
        <taxon>Clostridia</taxon>
        <taxon>Eubacteriales</taxon>
        <taxon>Clostridiaceae</taxon>
        <taxon>Clostridium</taxon>
    </lineage>
</organism>
<dbReference type="RefSeq" id="WP_080022517.1">
    <property type="nucleotide sequence ID" value="NZ_LTAY01000034.1"/>
</dbReference>
<dbReference type="SUPFAM" id="SSF51735">
    <property type="entry name" value="NAD(P)-binding Rossmann-fold domains"/>
    <property type="match status" value="1"/>
</dbReference>
<dbReference type="PANTHER" id="PTHR48079:SF6">
    <property type="entry name" value="NAD(P)-BINDING DOMAIN-CONTAINING PROTEIN-RELATED"/>
    <property type="match status" value="1"/>
</dbReference>
<name>A0A1V4SVW1_9CLOT</name>
<sequence>MRKVLVIGGTRFFGKKLVKTLINSGNEVTILTRGIVKDDFGDKVKRIKCNRKNKEELKEALKNKKFDIVYDNICYSPNEALISTEVFNGKTKRYIVTSSIAVYNKKRGEMIKEYEFNPKDYEITFGDREDFSYSEGKRLMEAVFSKYSKFEVAMVRFPVVIGENDYTGRLNSYINSVIKEKKIYSTKKDYKMNIITEDEAGIFLEWLGKKDINGSINAACLGEISLSDIIELIEEETNVKAFVDSSIDINDTSPYNDQLNLTMSTSYIRGFFLYRFKDAKSEMRQIIKEELRKEAEKWKVHLQKQ</sequence>
<evidence type="ECO:0000259" key="1">
    <source>
        <dbReference type="Pfam" id="PF01370"/>
    </source>
</evidence>
<reference evidence="2 3" key="1">
    <citation type="submission" date="2016-02" db="EMBL/GenBank/DDBJ databases">
        <title>Genome sequence of Clostridium thermobutyricum DSM 4928.</title>
        <authorList>
            <person name="Poehlein A."/>
            <person name="Daniel R."/>
        </authorList>
    </citation>
    <scope>NUCLEOTIDE SEQUENCE [LARGE SCALE GENOMIC DNA]</scope>
    <source>
        <strain evidence="2 3">DSM 4928</strain>
    </source>
</reference>
<dbReference type="EMBL" id="LTAY01000034">
    <property type="protein sequence ID" value="OPX48281.1"/>
    <property type="molecule type" value="Genomic_DNA"/>
</dbReference>
<evidence type="ECO:0000313" key="2">
    <source>
        <dbReference type="EMBL" id="OPX48281.1"/>
    </source>
</evidence>
<evidence type="ECO:0000313" key="3">
    <source>
        <dbReference type="Proteomes" id="UP000191448"/>
    </source>
</evidence>
<dbReference type="InterPro" id="IPR036291">
    <property type="entry name" value="NAD(P)-bd_dom_sf"/>
</dbReference>
<feature type="domain" description="NAD-dependent epimerase/dehydratase" evidence="1">
    <location>
        <begin position="4"/>
        <end position="179"/>
    </location>
</feature>
<dbReference type="AlphaFoldDB" id="A0A1V4SVW1"/>
<dbReference type="OrthoDB" id="9809586at2"/>
<dbReference type="Gene3D" id="3.40.50.720">
    <property type="entry name" value="NAD(P)-binding Rossmann-like Domain"/>
    <property type="match status" value="1"/>
</dbReference>